<feature type="region of interest" description="Disordered" evidence="12">
    <location>
        <begin position="77"/>
        <end position="98"/>
    </location>
</feature>
<comment type="caution">
    <text evidence="15">The sequence shown here is derived from an EMBL/GenBank/DDBJ whole genome shotgun (WGS) entry which is preliminary data.</text>
</comment>
<evidence type="ECO:0000256" key="6">
    <source>
        <dbReference type="ARBA" id="ARBA00022723"/>
    </source>
</evidence>
<reference evidence="15 16" key="1">
    <citation type="submission" date="2005-12" db="EMBL/GenBank/DDBJ databases">
        <authorList>
            <person name="Moran M.A."/>
            <person name="Ferriera S."/>
            <person name="Johnson J."/>
            <person name="Kravitz S."/>
            <person name="Halpern A."/>
            <person name="Remington K."/>
            <person name="Beeson K."/>
            <person name="Tran B."/>
            <person name="Rogers Y.-H."/>
            <person name="Friedman R."/>
            <person name="Venter J.C."/>
        </authorList>
    </citation>
    <scope>NUCLEOTIDE SEQUENCE [LARGE SCALE GENOMIC DNA]</scope>
    <source>
        <strain evidence="16">ATCC BAA-591 / DSM 15170 / ISM</strain>
    </source>
</reference>
<dbReference type="CDD" id="cd07410">
    <property type="entry name" value="MPP_CpdB_N"/>
    <property type="match status" value="1"/>
</dbReference>
<feature type="domain" description="5'-Nucleotidase C-terminal" evidence="14">
    <location>
        <begin position="422"/>
        <end position="554"/>
    </location>
</feature>
<dbReference type="SUPFAM" id="SSF55816">
    <property type="entry name" value="5'-nucleotidase (syn. UDP-sugar hydrolase), C-terminal domain"/>
    <property type="match status" value="1"/>
</dbReference>
<dbReference type="InterPro" id="IPR029052">
    <property type="entry name" value="Metallo-depent_PP-like"/>
</dbReference>
<dbReference type="PROSITE" id="PS00786">
    <property type="entry name" value="5_NUCLEOTIDASE_2"/>
    <property type="match status" value="1"/>
</dbReference>
<dbReference type="AlphaFoldDB" id="A3SQC3"/>
<dbReference type="eggNOG" id="COG0737">
    <property type="taxonomic scope" value="Bacteria"/>
</dbReference>
<dbReference type="InterPro" id="IPR041827">
    <property type="entry name" value="CpdB_N"/>
</dbReference>
<comment type="subcellular location">
    <subcellularLocation>
        <location evidence="4">Cell envelope</location>
    </subcellularLocation>
</comment>
<dbReference type="Gene3D" id="3.90.780.10">
    <property type="entry name" value="5'-Nucleotidase, C-terminal domain"/>
    <property type="match status" value="1"/>
</dbReference>
<evidence type="ECO:0000256" key="9">
    <source>
        <dbReference type="ARBA" id="ARBA00022801"/>
    </source>
</evidence>
<sequence length="636" mass="68729">MIASCITPTTDTEVQDRALFRLMATSDVHANLLPYDYFTDQADQPYGLSRLATLIKRLRTETANTLLVDNGDMLQGTPLSDFSRTPAPDTAPDTPSEDTLNPIIDAMNALGYDAAGLGNHEFNFGLAWLQRATGQARFPYVASNLTPAREEDRFWASQLLLHRDVTCASGATYPLTIGLLSLVPPQILTWDRHHLDGHITCTDMTDIAERLVPALRAEGADLVIVLAHTGFGPEASLPGLENAALPLSRIPGIDGLVTGHIHDVFPGGKALAAPGTEIDESRGRINGTATVMPGFRGSHLGVIEFDLLRRDDRWRLCAATARALPVAPHHAETLPPDPALDARLTPAHHATLAQTRRSIGTTSAPLHSYLSLLGHNPAERLVAGAQRRALARAVEGGPLADLPILSSVAPFKTGGRGGPEYFTDIPAGPLALRHGADLYAFPNTLIGAVVTGRELRHWLDCAALVYLQVAPGARDAKLCNLEAPGHIFEVIDGLTYEIDLAQPPRFSLTGEEIAPGTSRIHALCYQGKPVQEDDRFLLATNHYRAAGSGPFPAIAPDRWIMPSRALLRDLIIADLAETGQITPPEDPVWRFRPMPGTTVVCRSGPGLRHVPLPPRFAGIEFLDLDDDGFQKFRLAL</sequence>
<comment type="similarity">
    <text evidence="5 11">Belongs to the 5'-nucleotidase family.</text>
</comment>
<name>A3SQC3_ROSNI</name>
<dbReference type="HOGENOM" id="CLU_005854_4_1_5"/>
<evidence type="ECO:0000256" key="8">
    <source>
        <dbReference type="ARBA" id="ARBA00022741"/>
    </source>
</evidence>
<gene>
    <name evidence="15" type="primary">cpdB</name>
    <name evidence="15" type="ORF">ISM_09426</name>
</gene>
<dbReference type="InterPro" id="IPR006179">
    <property type="entry name" value="5_nucleotidase/apyrase"/>
</dbReference>
<dbReference type="GO" id="GO:0009166">
    <property type="term" value="P:nucleotide catabolic process"/>
    <property type="evidence" value="ECO:0007669"/>
    <property type="project" value="InterPro"/>
</dbReference>
<evidence type="ECO:0000256" key="1">
    <source>
        <dbReference type="ARBA" id="ARBA00000527"/>
    </source>
</evidence>
<evidence type="ECO:0000313" key="15">
    <source>
        <dbReference type="EMBL" id="EAP75332.1"/>
    </source>
</evidence>
<dbReference type="Proteomes" id="UP000005954">
    <property type="component" value="Unassembled WGS sequence"/>
</dbReference>
<dbReference type="Pfam" id="PF00149">
    <property type="entry name" value="Metallophos"/>
    <property type="match status" value="1"/>
</dbReference>
<comment type="catalytic activity">
    <reaction evidence="1">
        <text>a ribonucleoside 3'-phosphate + H2O = a ribonucleoside + phosphate</text>
        <dbReference type="Rhea" id="RHEA:10144"/>
        <dbReference type="ChEBI" id="CHEBI:13197"/>
        <dbReference type="ChEBI" id="CHEBI:15377"/>
        <dbReference type="ChEBI" id="CHEBI:18254"/>
        <dbReference type="ChEBI" id="CHEBI:43474"/>
        <dbReference type="EC" id="3.1.3.6"/>
    </reaction>
</comment>
<protein>
    <submittedName>
        <fullName evidence="15">2',3'-cyclic nucleotide 2'-phosphodiesterase/3'-nucleotidase bifunctional periplasmic protein</fullName>
        <ecNumber evidence="15">3.1.4.16</ecNumber>
    </submittedName>
</protein>
<keyword evidence="10" id="KW-0511">Multifunctional enzyme</keyword>
<dbReference type="PANTHER" id="PTHR11575">
    <property type="entry name" value="5'-NUCLEOTIDASE-RELATED"/>
    <property type="match status" value="1"/>
</dbReference>
<evidence type="ECO:0000259" key="13">
    <source>
        <dbReference type="Pfam" id="PF00149"/>
    </source>
</evidence>
<dbReference type="STRING" id="89187.ISM_09426"/>
<feature type="domain" description="Calcineurin-like phosphoesterase" evidence="13">
    <location>
        <begin position="20"/>
        <end position="263"/>
    </location>
</feature>
<dbReference type="Gene3D" id="3.60.21.10">
    <property type="match status" value="1"/>
</dbReference>
<keyword evidence="6" id="KW-0479">Metal-binding</keyword>
<evidence type="ECO:0000313" key="16">
    <source>
        <dbReference type="Proteomes" id="UP000005954"/>
    </source>
</evidence>
<dbReference type="EMBL" id="AALY01000003">
    <property type="protein sequence ID" value="EAP75332.1"/>
    <property type="molecule type" value="Genomic_DNA"/>
</dbReference>
<dbReference type="InterPro" id="IPR006146">
    <property type="entry name" value="5'-Nucleotdase_CS"/>
</dbReference>
<organism evidence="15 16">
    <name type="scientific">Roseovarius nubinhibens (strain ATCC BAA-591 / DSM 15170 / ISM)</name>
    <dbReference type="NCBI Taxonomy" id="89187"/>
    <lineage>
        <taxon>Bacteria</taxon>
        <taxon>Pseudomonadati</taxon>
        <taxon>Pseudomonadota</taxon>
        <taxon>Alphaproteobacteria</taxon>
        <taxon>Rhodobacterales</taxon>
        <taxon>Roseobacteraceae</taxon>
        <taxon>Roseovarius</taxon>
    </lineage>
</organism>
<evidence type="ECO:0000256" key="3">
    <source>
        <dbReference type="ARBA" id="ARBA00001968"/>
    </source>
</evidence>
<evidence type="ECO:0000256" key="2">
    <source>
        <dbReference type="ARBA" id="ARBA00001730"/>
    </source>
</evidence>
<evidence type="ECO:0000256" key="10">
    <source>
        <dbReference type="ARBA" id="ARBA00023268"/>
    </source>
</evidence>
<dbReference type="GO" id="GO:0046872">
    <property type="term" value="F:metal ion binding"/>
    <property type="evidence" value="ECO:0007669"/>
    <property type="project" value="UniProtKB-KW"/>
</dbReference>
<dbReference type="InterPro" id="IPR004843">
    <property type="entry name" value="Calcineurin-like_PHP"/>
</dbReference>
<keyword evidence="7" id="KW-0732">Signal</keyword>
<evidence type="ECO:0000256" key="12">
    <source>
        <dbReference type="SAM" id="MobiDB-lite"/>
    </source>
</evidence>
<dbReference type="PANTHER" id="PTHR11575:SF6">
    <property type="entry name" value="2',3'-CYCLIC-NUCLEOTIDE 2'-PHOSPHODIESTERASE_3'-NUCLEOTIDASE"/>
    <property type="match status" value="1"/>
</dbReference>
<dbReference type="NCBIfam" id="NF006938">
    <property type="entry name" value="PRK09420.1"/>
    <property type="match status" value="1"/>
</dbReference>
<evidence type="ECO:0000259" key="14">
    <source>
        <dbReference type="Pfam" id="PF02872"/>
    </source>
</evidence>
<comment type="catalytic activity">
    <reaction evidence="2">
        <text>a nucleoside 2',3'-cyclic phosphate + H2O = a nucleoside 3'-phosphate + H(+)</text>
        <dbReference type="Rhea" id="RHEA:19621"/>
        <dbReference type="ChEBI" id="CHEBI:15377"/>
        <dbReference type="ChEBI" id="CHEBI:15378"/>
        <dbReference type="ChEBI" id="CHEBI:66949"/>
        <dbReference type="ChEBI" id="CHEBI:66954"/>
        <dbReference type="EC" id="3.1.4.16"/>
    </reaction>
</comment>
<dbReference type="Pfam" id="PF02872">
    <property type="entry name" value="5_nucleotid_C"/>
    <property type="match status" value="1"/>
</dbReference>
<dbReference type="GO" id="GO:0030288">
    <property type="term" value="C:outer membrane-bounded periplasmic space"/>
    <property type="evidence" value="ECO:0007669"/>
    <property type="project" value="TreeGrafter"/>
</dbReference>
<keyword evidence="9 11" id="KW-0378">Hydrolase</keyword>
<dbReference type="EC" id="3.1.4.16" evidence="15"/>
<evidence type="ECO:0000256" key="7">
    <source>
        <dbReference type="ARBA" id="ARBA00022729"/>
    </source>
</evidence>
<accession>A3SQC3</accession>
<feature type="compositionally biased region" description="Low complexity" evidence="12">
    <location>
        <begin position="85"/>
        <end position="94"/>
    </location>
</feature>
<evidence type="ECO:0000256" key="11">
    <source>
        <dbReference type="RuleBase" id="RU362119"/>
    </source>
</evidence>
<dbReference type="GO" id="GO:0008254">
    <property type="term" value="F:3'-nucleotidase activity"/>
    <property type="evidence" value="ECO:0007669"/>
    <property type="project" value="UniProtKB-EC"/>
</dbReference>
<dbReference type="GO" id="GO:0008663">
    <property type="term" value="F:2',3'-cyclic-nucleotide 2'-phosphodiesterase activity"/>
    <property type="evidence" value="ECO:0007669"/>
    <property type="project" value="UniProtKB-EC"/>
</dbReference>
<dbReference type="PRINTS" id="PR01607">
    <property type="entry name" value="APYRASEFAMLY"/>
</dbReference>
<dbReference type="SUPFAM" id="SSF56300">
    <property type="entry name" value="Metallo-dependent phosphatases"/>
    <property type="match status" value="1"/>
</dbReference>
<evidence type="ECO:0000256" key="4">
    <source>
        <dbReference type="ARBA" id="ARBA00004196"/>
    </source>
</evidence>
<dbReference type="InterPro" id="IPR036907">
    <property type="entry name" value="5'-Nucleotdase_C_sf"/>
</dbReference>
<dbReference type="RefSeq" id="WP_009813895.1">
    <property type="nucleotide sequence ID" value="NZ_CH724156.1"/>
</dbReference>
<dbReference type="GO" id="GO:0000166">
    <property type="term" value="F:nucleotide binding"/>
    <property type="evidence" value="ECO:0007669"/>
    <property type="project" value="UniProtKB-KW"/>
</dbReference>
<evidence type="ECO:0000256" key="5">
    <source>
        <dbReference type="ARBA" id="ARBA00006654"/>
    </source>
</evidence>
<dbReference type="InterPro" id="IPR008334">
    <property type="entry name" value="5'-Nucleotdase_C"/>
</dbReference>
<keyword evidence="16" id="KW-1185">Reference proteome</keyword>
<comment type="cofactor">
    <cofactor evidence="3">
        <name>a divalent metal cation</name>
        <dbReference type="ChEBI" id="CHEBI:60240"/>
    </cofactor>
</comment>
<proteinExistence type="inferred from homology"/>
<keyword evidence="8 11" id="KW-0547">Nucleotide-binding</keyword>